<evidence type="ECO:0000259" key="8">
    <source>
        <dbReference type="Pfam" id="PF10502"/>
    </source>
</evidence>
<evidence type="ECO:0000256" key="3">
    <source>
        <dbReference type="ARBA" id="ARBA00009370"/>
    </source>
</evidence>
<dbReference type="CDD" id="cd06530">
    <property type="entry name" value="S26_SPase_I"/>
    <property type="match status" value="1"/>
</dbReference>
<comment type="catalytic activity">
    <reaction evidence="1 7">
        <text>Cleavage of hydrophobic, N-terminal signal or leader sequences from secreted and periplasmic proteins.</text>
        <dbReference type="EC" id="3.4.21.89"/>
    </reaction>
</comment>
<dbReference type="GO" id="GO:0006465">
    <property type="term" value="P:signal peptide processing"/>
    <property type="evidence" value="ECO:0007669"/>
    <property type="project" value="InterPro"/>
</dbReference>
<evidence type="ECO:0000256" key="5">
    <source>
        <dbReference type="ARBA" id="ARBA00022801"/>
    </source>
</evidence>
<reference evidence="9 10" key="1">
    <citation type="submission" date="2016-11" db="EMBL/GenBank/DDBJ databases">
        <authorList>
            <person name="Jaros S."/>
            <person name="Januszkiewicz K."/>
            <person name="Wedrychowicz H."/>
        </authorList>
    </citation>
    <scope>NUCLEOTIDE SEQUENCE [LARGE SCALE GENOMIC DNA]</scope>
    <source>
        <strain evidence="9 10">DSM 3089</strain>
    </source>
</reference>
<gene>
    <name evidence="9" type="ORF">SAMN02745196_00219</name>
</gene>
<dbReference type="SUPFAM" id="SSF51306">
    <property type="entry name" value="LexA/Signal peptidase"/>
    <property type="match status" value="1"/>
</dbReference>
<dbReference type="PROSITE" id="PS00761">
    <property type="entry name" value="SPASE_I_3"/>
    <property type="match status" value="1"/>
</dbReference>
<dbReference type="InterPro" id="IPR019758">
    <property type="entry name" value="Pept_S26A_signal_pept_1_CS"/>
</dbReference>
<evidence type="ECO:0000256" key="2">
    <source>
        <dbReference type="ARBA" id="ARBA00004401"/>
    </source>
</evidence>
<sequence>MFKNDETSLSKIKLLPLNPDFLLLKKFYYISLIFCLFFILWIIIFTTQYSIIKIDGTSMEYTLKDKSRYLAICYKENNTKLPKYKDIVTFNARGKSIIKRVIGLPGDKVIISEGNLFINDELIHEKYIKEPMDSSEFIECIVPDNCIFVMGDNRNNSCDSRSIGTIPLKSLTTKLLFH</sequence>
<evidence type="ECO:0000256" key="7">
    <source>
        <dbReference type="RuleBase" id="RU362042"/>
    </source>
</evidence>
<keyword evidence="7" id="KW-0645">Protease</keyword>
<evidence type="ECO:0000256" key="6">
    <source>
        <dbReference type="PIRSR" id="PIRSR600223-1"/>
    </source>
</evidence>
<evidence type="ECO:0000313" key="10">
    <source>
        <dbReference type="Proteomes" id="UP000184526"/>
    </source>
</evidence>
<keyword evidence="5 7" id="KW-0378">Hydrolase</keyword>
<dbReference type="STRING" id="1121306.SAMN02745196_00219"/>
<organism evidence="9 10">
    <name type="scientific">Clostridium collagenovorans DSM 3089</name>
    <dbReference type="NCBI Taxonomy" id="1121306"/>
    <lineage>
        <taxon>Bacteria</taxon>
        <taxon>Bacillati</taxon>
        <taxon>Bacillota</taxon>
        <taxon>Clostridia</taxon>
        <taxon>Eubacteriales</taxon>
        <taxon>Clostridiaceae</taxon>
        <taxon>Clostridium</taxon>
    </lineage>
</organism>
<dbReference type="PANTHER" id="PTHR43390:SF1">
    <property type="entry name" value="CHLOROPLAST PROCESSING PEPTIDASE"/>
    <property type="match status" value="1"/>
</dbReference>
<accession>A0A1M5SLM3</accession>
<dbReference type="GO" id="GO:0009003">
    <property type="term" value="F:signal peptidase activity"/>
    <property type="evidence" value="ECO:0007669"/>
    <property type="project" value="UniProtKB-EC"/>
</dbReference>
<keyword evidence="7" id="KW-0812">Transmembrane</keyword>
<comment type="subcellular location">
    <subcellularLocation>
        <location evidence="2">Cell membrane</location>
        <topology evidence="2">Single-pass type II membrane protein</topology>
    </subcellularLocation>
    <subcellularLocation>
        <location evidence="7">Membrane</location>
        <topology evidence="7">Single-pass type II membrane protein</topology>
    </subcellularLocation>
</comment>
<dbReference type="Pfam" id="PF10502">
    <property type="entry name" value="Peptidase_S26"/>
    <property type="match status" value="1"/>
</dbReference>
<dbReference type="GO" id="GO:0005886">
    <property type="term" value="C:plasma membrane"/>
    <property type="evidence" value="ECO:0007669"/>
    <property type="project" value="UniProtKB-SubCell"/>
</dbReference>
<dbReference type="NCBIfam" id="TIGR02227">
    <property type="entry name" value="sigpep_I_bact"/>
    <property type="match status" value="1"/>
</dbReference>
<dbReference type="Gene3D" id="2.10.109.10">
    <property type="entry name" value="Umud Fragment, subunit A"/>
    <property type="match status" value="1"/>
</dbReference>
<dbReference type="PROSITE" id="PS00760">
    <property type="entry name" value="SPASE_I_2"/>
    <property type="match status" value="1"/>
</dbReference>
<dbReference type="EC" id="3.4.21.89" evidence="4 7"/>
<dbReference type="PRINTS" id="PR00727">
    <property type="entry name" value="LEADERPTASE"/>
</dbReference>
<dbReference type="RefSeq" id="WP_178138930.1">
    <property type="nucleotide sequence ID" value="NZ_FQXP01000003.1"/>
</dbReference>
<dbReference type="InterPro" id="IPR019533">
    <property type="entry name" value="Peptidase_S26"/>
</dbReference>
<evidence type="ECO:0000256" key="4">
    <source>
        <dbReference type="ARBA" id="ARBA00013208"/>
    </source>
</evidence>
<evidence type="ECO:0000256" key="1">
    <source>
        <dbReference type="ARBA" id="ARBA00000677"/>
    </source>
</evidence>
<keyword evidence="10" id="KW-1185">Reference proteome</keyword>
<protein>
    <recommendedName>
        <fullName evidence="4 7">Signal peptidase I</fullName>
        <ecNumber evidence="4 7">3.4.21.89</ecNumber>
    </recommendedName>
</protein>
<dbReference type="EMBL" id="FQXP01000003">
    <property type="protein sequence ID" value="SHH39424.1"/>
    <property type="molecule type" value="Genomic_DNA"/>
</dbReference>
<dbReference type="InterPro" id="IPR036286">
    <property type="entry name" value="LexA/Signal_pep-like_sf"/>
</dbReference>
<name>A0A1M5SLM3_9CLOT</name>
<dbReference type="InterPro" id="IPR019757">
    <property type="entry name" value="Pept_S26A_signal_pept_1_Lys-AS"/>
</dbReference>
<proteinExistence type="inferred from homology"/>
<feature type="transmembrane region" description="Helical" evidence="7">
    <location>
        <begin position="27"/>
        <end position="45"/>
    </location>
</feature>
<keyword evidence="7" id="KW-0472">Membrane</keyword>
<feature type="active site" evidence="6">
    <location>
        <position position="99"/>
    </location>
</feature>
<feature type="domain" description="Peptidase S26" evidence="8">
    <location>
        <begin position="33"/>
        <end position="174"/>
    </location>
</feature>
<evidence type="ECO:0000313" key="9">
    <source>
        <dbReference type="EMBL" id="SHH39424.1"/>
    </source>
</evidence>
<dbReference type="Proteomes" id="UP000184526">
    <property type="component" value="Unassembled WGS sequence"/>
</dbReference>
<keyword evidence="7" id="KW-1133">Transmembrane helix</keyword>
<dbReference type="InterPro" id="IPR000223">
    <property type="entry name" value="Pept_S26A_signal_pept_1"/>
</dbReference>
<dbReference type="PANTHER" id="PTHR43390">
    <property type="entry name" value="SIGNAL PEPTIDASE I"/>
    <property type="match status" value="1"/>
</dbReference>
<feature type="active site" evidence="6">
    <location>
        <position position="58"/>
    </location>
</feature>
<comment type="similarity">
    <text evidence="3 7">Belongs to the peptidase S26 family.</text>
</comment>
<dbReference type="GO" id="GO:0004252">
    <property type="term" value="F:serine-type endopeptidase activity"/>
    <property type="evidence" value="ECO:0007669"/>
    <property type="project" value="InterPro"/>
</dbReference>
<dbReference type="AlphaFoldDB" id="A0A1M5SLM3"/>